<evidence type="ECO:0000313" key="1">
    <source>
        <dbReference type="EMBL" id="WEY83111.2"/>
    </source>
</evidence>
<sequence length="81" mass="9317">MAWFRYCDMYSGGYKKTDYDYIFIEAETEDDADEMFERRLGVDPYGCACACCGSDFSSYEVDERVVNEASMRDGVLVIKTI</sequence>
<dbReference type="Proteomes" id="UP001214898">
    <property type="component" value="Chromosome"/>
</dbReference>
<name>A0AAX3RF41_BACIU</name>
<protein>
    <submittedName>
        <fullName evidence="1">DUF7296 family protein</fullName>
    </submittedName>
</protein>
<reference evidence="1" key="1">
    <citation type="submission" date="2025-02" db="EMBL/GenBank/DDBJ databases">
        <title>Complete genome sequences of 52 Bacillus and Priestia strains isolated from West-African fermentations and 26 reference strains from the DSMZ collection.</title>
        <authorList>
            <person name="Wiedenbein E.S."/>
            <person name="Canoy T.S."/>
            <person name="Hui Y."/>
            <person name="Parkouda C."/>
            <person name="Dawende C."/>
            <person name="Ametefe E."/>
            <person name="Jespersen L."/>
            <person name="Nielsen D.S."/>
        </authorList>
    </citation>
    <scope>NUCLEOTIDE SEQUENCE</scope>
    <source>
        <strain evidence="1">PRO56</strain>
    </source>
</reference>
<gene>
    <name evidence="1" type="ORF">P5633_11690</name>
</gene>
<accession>A0AAX3RF41</accession>
<evidence type="ECO:0000313" key="2">
    <source>
        <dbReference type="Proteomes" id="UP001214898"/>
    </source>
</evidence>
<dbReference type="AlphaFoldDB" id="A0AAX3RF41"/>
<organism evidence="1 2">
    <name type="scientific">Bacillus subtilis</name>
    <dbReference type="NCBI Taxonomy" id="1423"/>
    <lineage>
        <taxon>Bacteria</taxon>
        <taxon>Bacillati</taxon>
        <taxon>Bacillota</taxon>
        <taxon>Bacilli</taxon>
        <taxon>Bacillales</taxon>
        <taxon>Bacillaceae</taxon>
        <taxon>Bacillus</taxon>
    </lineage>
</organism>
<dbReference type="EMBL" id="CP120576">
    <property type="protein sequence ID" value="WEY83111.2"/>
    <property type="molecule type" value="Genomic_DNA"/>
</dbReference>
<proteinExistence type="predicted"/>